<evidence type="ECO:0000256" key="3">
    <source>
        <dbReference type="ARBA" id="ARBA00005712"/>
    </source>
</evidence>
<proteinExistence type="inferred from homology"/>
<organism evidence="9 10">
    <name type="scientific">Blattabacterium cuenoti BPAY</name>
    <dbReference type="NCBI Taxonomy" id="1457031"/>
    <lineage>
        <taxon>Bacteria</taxon>
        <taxon>Pseudomonadati</taxon>
        <taxon>Bacteroidota</taxon>
        <taxon>Flavobacteriia</taxon>
        <taxon>Flavobacteriales</taxon>
        <taxon>Blattabacteriaceae</taxon>
        <taxon>Blattabacterium</taxon>
    </lineage>
</organism>
<keyword evidence="7" id="KW-0066">ATP synthesis</keyword>
<dbReference type="SUPFAM" id="SSF51344">
    <property type="entry name" value="Epsilon subunit of F1F0-ATP synthase N-terminal domain"/>
    <property type="match status" value="1"/>
</dbReference>
<dbReference type="InterPro" id="IPR020546">
    <property type="entry name" value="ATP_synth_F1_dsu/esu_N"/>
</dbReference>
<evidence type="ECO:0000256" key="1">
    <source>
        <dbReference type="ARBA" id="ARBA00003543"/>
    </source>
</evidence>
<evidence type="ECO:0000256" key="7">
    <source>
        <dbReference type="ARBA" id="ARBA00023196"/>
    </source>
</evidence>
<evidence type="ECO:0000256" key="4">
    <source>
        <dbReference type="ARBA" id="ARBA00022448"/>
    </source>
</evidence>
<sequence length="76" mass="8704">MKIRIISFHKILYQGNIVSIIAPGIHGYFQILKNHAPFISILKNGFLKFESKDIKKEIKIEGGILQVKKNMILVIL</sequence>
<comment type="subcellular location">
    <subcellularLocation>
        <location evidence="2">Endomembrane system</location>
        <topology evidence="2">Peripheral membrane protein</topology>
    </subcellularLocation>
</comment>
<comment type="function">
    <text evidence="1">Produces ATP from ADP in the presence of a proton gradient across the membrane.</text>
</comment>
<evidence type="ECO:0000313" key="10">
    <source>
        <dbReference type="Proteomes" id="UP000217805"/>
    </source>
</evidence>
<dbReference type="CDD" id="cd12152">
    <property type="entry name" value="F1-ATPase_delta"/>
    <property type="match status" value="1"/>
</dbReference>
<dbReference type="EMBL" id="AP014609">
    <property type="protein sequence ID" value="BAR92282.1"/>
    <property type="molecule type" value="Genomic_DNA"/>
</dbReference>
<keyword evidence="10" id="KW-1185">Reference proteome</keyword>
<feature type="domain" description="ATP synthase F1 complex delta/epsilon subunit N-terminal" evidence="8">
    <location>
        <begin position="1"/>
        <end position="75"/>
    </location>
</feature>
<dbReference type="Pfam" id="PF02823">
    <property type="entry name" value="ATP-synt_DE_N"/>
    <property type="match status" value="1"/>
</dbReference>
<dbReference type="InterPro" id="IPR036771">
    <property type="entry name" value="ATPsynth_dsu/esu_N"/>
</dbReference>
<protein>
    <submittedName>
        <fullName evidence="9">ATP synthase F1 subunit epsilon</fullName>
    </submittedName>
</protein>
<dbReference type="InterPro" id="IPR001469">
    <property type="entry name" value="ATP_synth_F1_dsu/esu"/>
</dbReference>
<evidence type="ECO:0000259" key="8">
    <source>
        <dbReference type="Pfam" id="PF02823"/>
    </source>
</evidence>
<name>A0ABM7EZ32_9FLAO</name>
<dbReference type="RefSeq" id="WP_096378469.1">
    <property type="nucleotide sequence ID" value="NZ_AP014609.1"/>
</dbReference>
<keyword evidence="6" id="KW-0472">Membrane</keyword>
<keyword evidence="5" id="KW-0406">Ion transport</keyword>
<comment type="similarity">
    <text evidence="3">Belongs to the ATPase epsilon chain family.</text>
</comment>
<evidence type="ECO:0000256" key="2">
    <source>
        <dbReference type="ARBA" id="ARBA00004184"/>
    </source>
</evidence>
<dbReference type="Gene3D" id="2.60.15.10">
    <property type="entry name" value="F0F1 ATP synthase delta/epsilon subunit, N-terminal"/>
    <property type="match status" value="1"/>
</dbReference>
<keyword evidence="7" id="KW-0139">CF(1)</keyword>
<reference evidence="9 10" key="1">
    <citation type="journal article" date="2015" name="Microbes Environ.">
        <title>An Efficient Strategy Developed for Next-Generation Sequencing of Endosymbiont Genomes Performed Using Crude DNA Isolated from Host Tissues: A Case Study of Blattabacterium cuenoti Inhabiting the Fat Bodies of Cockroaches.</title>
        <authorList>
            <person name="Kinjo Y."/>
            <person name="Saitoh S."/>
            <person name="Tokuda G."/>
        </authorList>
    </citation>
    <scope>NUCLEOTIDE SEQUENCE [LARGE SCALE GENOMIC DNA]</scope>
    <source>
        <strain evidence="9 10">BPAY</strain>
    </source>
</reference>
<evidence type="ECO:0000313" key="9">
    <source>
        <dbReference type="EMBL" id="BAR92282.1"/>
    </source>
</evidence>
<gene>
    <name evidence="9" type="primary">atpC</name>
    <name evidence="9" type="ORF">BPAY_565</name>
</gene>
<evidence type="ECO:0000256" key="6">
    <source>
        <dbReference type="ARBA" id="ARBA00023136"/>
    </source>
</evidence>
<dbReference type="Proteomes" id="UP000217805">
    <property type="component" value="Chromosome"/>
</dbReference>
<keyword evidence="4" id="KW-0813">Transport</keyword>
<accession>A0ABM7EZ32</accession>
<evidence type="ECO:0000256" key="5">
    <source>
        <dbReference type="ARBA" id="ARBA00023065"/>
    </source>
</evidence>